<evidence type="ECO:0000313" key="5">
    <source>
        <dbReference type="Proteomes" id="UP000199220"/>
    </source>
</evidence>
<organism evidence="4 5">
    <name type="scientific">Ruania alba</name>
    <dbReference type="NCBI Taxonomy" id="648782"/>
    <lineage>
        <taxon>Bacteria</taxon>
        <taxon>Bacillati</taxon>
        <taxon>Actinomycetota</taxon>
        <taxon>Actinomycetes</taxon>
        <taxon>Micrococcales</taxon>
        <taxon>Ruaniaceae</taxon>
        <taxon>Ruania</taxon>
    </lineage>
</organism>
<dbReference type="STRING" id="648782.SAMN04488554_3363"/>
<name>A0A1H5MHR5_9MICO</name>
<dbReference type="Gene3D" id="3.40.720.10">
    <property type="entry name" value="Alkaline Phosphatase, subunit A"/>
    <property type="match status" value="1"/>
</dbReference>
<dbReference type="InterPro" id="IPR000917">
    <property type="entry name" value="Sulfatase_N"/>
</dbReference>
<dbReference type="PANTHER" id="PTHR45953">
    <property type="entry name" value="IDURONATE 2-SULFATASE"/>
    <property type="match status" value="1"/>
</dbReference>
<sequence length="510" mass="56530">MPPADPTQPAQPGPRPNVVVFAVDQMGAASLACNGNPDVETPNLDALADAGHSFQRAYCNNPVCMPSRATLITGRTPRQHGCISNGMVLDEQTTTMPGVLAESGYRTHAVGKLHHQPFGLPADVDAHSWESRAAWDSGEITGLPAGYYGYQTTDFVGGHGRGVFGDYANWLDREHPGVRELYSPERAYAATGLGYRLEVPAGLHYNDWIASRACDFLSTVEDDEPFFLSCSFPDPHLPFAATRPYSERYDPASITLSPTWNDPADPVRWLARRRTEVAHFTQFDQAELREIVAQTYGMISHIDDCIGRVLHTLRQGGKYDNTIIVFLSDHGEYLGAHHLLSKSVWPYEDLLRVPFIWRTPHGTARGPDPAITSHLDLVPTILDYTGVGCDAFNNREGARSDWPGLPGRSLRPHLEGTETLPDQPALVEFDEDWTPGTMTRMRTVVSRRHKLVQYAGYTEGILFDLESDPNETTNLWNDHDYAQVRSDLTTELVDQLAWSDPLPGPRISGA</sequence>
<reference evidence="5" key="1">
    <citation type="submission" date="2016-10" db="EMBL/GenBank/DDBJ databases">
        <authorList>
            <person name="Varghese N."/>
            <person name="Submissions S."/>
        </authorList>
    </citation>
    <scope>NUCLEOTIDE SEQUENCE [LARGE SCALE GENOMIC DNA]</scope>
    <source>
        <strain evidence="5">DSM 21368</strain>
    </source>
</reference>
<evidence type="ECO:0000259" key="3">
    <source>
        <dbReference type="Pfam" id="PF00884"/>
    </source>
</evidence>
<accession>A0A1H5MHR5</accession>
<evidence type="ECO:0000256" key="1">
    <source>
        <dbReference type="ARBA" id="ARBA00022723"/>
    </source>
</evidence>
<dbReference type="InterPro" id="IPR017850">
    <property type="entry name" value="Alkaline_phosphatase_core_sf"/>
</dbReference>
<dbReference type="EMBL" id="FNTX01000002">
    <property type="protein sequence ID" value="SEE88221.1"/>
    <property type="molecule type" value="Genomic_DNA"/>
</dbReference>
<dbReference type="GO" id="GO:0046872">
    <property type="term" value="F:metal ion binding"/>
    <property type="evidence" value="ECO:0007669"/>
    <property type="project" value="UniProtKB-KW"/>
</dbReference>
<gene>
    <name evidence="4" type="ORF">SAMN04488554_3363</name>
</gene>
<evidence type="ECO:0000256" key="2">
    <source>
        <dbReference type="ARBA" id="ARBA00022801"/>
    </source>
</evidence>
<evidence type="ECO:0000313" key="4">
    <source>
        <dbReference type="EMBL" id="SEE88221.1"/>
    </source>
</evidence>
<dbReference type="Proteomes" id="UP000199220">
    <property type="component" value="Unassembled WGS sequence"/>
</dbReference>
<dbReference type="Pfam" id="PF00884">
    <property type="entry name" value="Sulfatase"/>
    <property type="match status" value="1"/>
</dbReference>
<dbReference type="SUPFAM" id="SSF53649">
    <property type="entry name" value="Alkaline phosphatase-like"/>
    <property type="match status" value="1"/>
</dbReference>
<dbReference type="AlphaFoldDB" id="A0A1H5MHR5"/>
<dbReference type="GO" id="GO:0008484">
    <property type="term" value="F:sulfuric ester hydrolase activity"/>
    <property type="evidence" value="ECO:0007669"/>
    <property type="project" value="TreeGrafter"/>
</dbReference>
<feature type="domain" description="Sulfatase N-terminal" evidence="3">
    <location>
        <begin position="16"/>
        <end position="387"/>
    </location>
</feature>
<dbReference type="PANTHER" id="PTHR45953:SF1">
    <property type="entry name" value="IDURONATE 2-SULFATASE"/>
    <property type="match status" value="1"/>
</dbReference>
<keyword evidence="1" id="KW-0479">Metal-binding</keyword>
<protein>
    <recommendedName>
        <fullName evidence="3">Sulfatase N-terminal domain-containing protein</fullName>
    </recommendedName>
</protein>
<dbReference type="GO" id="GO:0005737">
    <property type="term" value="C:cytoplasm"/>
    <property type="evidence" value="ECO:0007669"/>
    <property type="project" value="TreeGrafter"/>
</dbReference>
<proteinExistence type="predicted"/>
<keyword evidence="5" id="KW-1185">Reference proteome</keyword>
<keyword evidence="2" id="KW-0378">Hydrolase</keyword>
<dbReference type="OrthoDB" id="9777306at2"/>